<dbReference type="InterPro" id="IPR011989">
    <property type="entry name" value="ARM-like"/>
</dbReference>
<feature type="region of interest" description="Disordered" evidence="2">
    <location>
        <begin position="835"/>
        <end position="906"/>
    </location>
</feature>
<feature type="compositionally biased region" description="Low complexity" evidence="2">
    <location>
        <begin position="835"/>
        <end position="857"/>
    </location>
</feature>
<feature type="domain" description="Protein kinase" evidence="3">
    <location>
        <begin position="34"/>
        <end position="318"/>
    </location>
</feature>
<evidence type="ECO:0000259" key="3">
    <source>
        <dbReference type="PROSITE" id="PS50011"/>
    </source>
</evidence>
<dbReference type="Proteomes" id="UP001307889">
    <property type="component" value="Chromosome 4"/>
</dbReference>
<dbReference type="EMBL" id="AP028912">
    <property type="protein sequence ID" value="BES93414.1"/>
    <property type="molecule type" value="Genomic_DNA"/>
</dbReference>
<feature type="compositionally biased region" description="Polar residues" evidence="2">
    <location>
        <begin position="882"/>
        <end position="895"/>
    </location>
</feature>
<sequence length="906" mass="100445">MDVLNKFCSTVSSTVSQLSNVLPGNPVTREYEVTGHIASAGPGLFWKVYSGYKKSTKQPASIFVFEKRLVVPQDKDALVETLKRGVAQLTKLRHPQILVVQHPLEESRDCLAFATEPVFASLANILGNKENMPTSNTSVNNYKLYDVEIKYGLLQVGEGMAFLHRDAKILHHNLCPSSIVINEQGAWKIFGFDFAVHNVSTEATPSWKCPPQSMYIHDVATPNWDYLAPECGLTETISAASDMYSLGMLIFTIYTDGKPLFSNRNWEEYKNNMGKLKTVQASQFSQVADGLRILVKMMLNATPELRPDEHDFIKTEFFEDVGVKALNYLDSLFQWDNRQKSHFYKGLPQILDKLPHRVRIHRVVPCLAKEFVNPMMVPFVLPSVFAIAENCTKQEFSSHVLPYLKTVMHIQDPIQVLLLFMQKMNMLLQMTPHEEVKTDILPMLHRALESEAVEIQELCLSVLPTFAQMIEYPQMKNAVLPRIKRLCLSTSCVSVRVNCLVCIGKLIDHLDKWLVLDEVLPFLPQIPSKEPAVLMGILGIYKLVLSSKKMTISKEMMAQKIIPFLMPLAVENFLTLNQFNTIISVIHDMVSRVEAEHRVKLEQLQEQQKSLENNMPGSVNLSANGFTPSELSDFPSMTKGFEAKPFSAFTPESSKLPNSVSKLSLEDKKRIVKESELSKQLTSSTAPLNPQQSVPSKDLHSSLLDGGDFNLGATKVPFPAAIGPPPPPPATNNLKSTLSNSTIYSSNNGGMDFQAKQLDVFSGTAKSNQFGSFMSHTSASATPVAKPLGDFSSLNNFGGAKKFTAPNNNFSSLTSFTGATPDLLAKVGPNMNLNLSQSQSLLGNSQPPIPQQQQQQPNKTKSPTEWGSWASSNLHAPLLPASTPSLAQMVSSPKTLSKDEINDLLS</sequence>
<dbReference type="PANTHER" id="PTHR12984">
    <property type="entry name" value="SCY1-RELATED S/T PROTEIN KINASE-LIKE"/>
    <property type="match status" value="1"/>
</dbReference>
<dbReference type="Pfam" id="PF00069">
    <property type="entry name" value="Pkinase"/>
    <property type="match status" value="1"/>
</dbReference>
<comment type="similarity">
    <text evidence="1">Belongs to the protein kinase superfamily.</text>
</comment>
<dbReference type="Gene3D" id="3.30.200.20">
    <property type="entry name" value="Phosphorylase Kinase, domain 1"/>
    <property type="match status" value="1"/>
</dbReference>
<organism evidence="4 5">
    <name type="scientific">Nesidiocoris tenuis</name>
    <dbReference type="NCBI Taxonomy" id="355587"/>
    <lineage>
        <taxon>Eukaryota</taxon>
        <taxon>Metazoa</taxon>
        <taxon>Ecdysozoa</taxon>
        <taxon>Arthropoda</taxon>
        <taxon>Hexapoda</taxon>
        <taxon>Insecta</taxon>
        <taxon>Pterygota</taxon>
        <taxon>Neoptera</taxon>
        <taxon>Paraneoptera</taxon>
        <taxon>Hemiptera</taxon>
        <taxon>Heteroptera</taxon>
        <taxon>Panheteroptera</taxon>
        <taxon>Cimicomorpha</taxon>
        <taxon>Miridae</taxon>
        <taxon>Dicyphina</taxon>
        <taxon>Nesidiocoris</taxon>
    </lineage>
</organism>
<evidence type="ECO:0000313" key="4">
    <source>
        <dbReference type="EMBL" id="BES93414.1"/>
    </source>
</evidence>
<proteinExistence type="inferred from homology"/>
<dbReference type="PANTHER" id="PTHR12984:SF6">
    <property type="entry name" value="SCY1-LIKE PROTEIN 2"/>
    <property type="match status" value="1"/>
</dbReference>
<name>A0ABN7AME1_9HEMI</name>
<dbReference type="Gene3D" id="1.25.10.10">
    <property type="entry name" value="Leucine-rich Repeat Variant"/>
    <property type="match status" value="1"/>
</dbReference>
<feature type="compositionally biased region" description="Basic and acidic residues" evidence="2">
    <location>
        <begin position="896"/>
        <end position="906"/>
    </location>
</feature>
<dbReference type="PROSITE" id="PS50011">
    <property type="entry name" value="PROTEIN_KINASE_DOM"/>
    <property type="match status" value="1"/>
</dbReference>
<evidence type="ECO:0000256" key="2">
    <source>
        <dbReference type="SAM" id="MobiDB-lite"/>
    </source>
</evidence>
<dbReference type="SUPFAM" id="SSF48371">
    <property type="entry name" value="ARM repeat"/>
    <property type="match status" value="1"/>
</dbReference>
<keyword evidence="5" id="KW-1185">Reference proteome</keyword>
<evidence type="ECO:0000256" key="1">
    <source>
        <dbReference type="ARBA" id="ARBA00038349"/>
    </source>
</evidence>
<feature type="compositionally biased region" description="Polar residues" evidence="2">
    <location>
        <begin position="858"/>
        <end position="874"/>
    </location>
</feature>
<gene>
    <name evidence="4" type="ORF">NTJ_06223</name>
</gene>
<evidence type="ECO:0000313" key="5">
    <source>
        <dbReference type="Proteomes" id="UP001307889"/>
    </source>
</evidence>
<dbReference type="Gene3D" id="1.10.510.10">
    <property type="entry name" value="Transferase(Phosphotransferase) domain 1"/>
    <property type="match status" value="1"/>
</dbReference>
<dbReference type="InterPro" id="IPR016024">
    <property type="entry name" value="ARM-type_fold"/>
</dbReference>
<dbReference type="InterPro" id="IPR011009">
    <property type="entry name" value="Kinase-like_dom_sf"/>
</dbReference>
<feature type="compositionally biased region" description="Polar residues" evidence="2">
    <location>
        <begin position="678"/>
        <end position="695"/>
    </location>
</feature>
<dbReference type="InterPro" id="IPR051177">
    <property type="entry name" value="CIK-Related_Protein"/>
</dbReference>
<feature type="region of interest" description="Disordered" evidence="2">
    <location>
        <begin position="676"/>
        <end position="701"/>
    </location>
</feature>
<reference evidence="4 5" key="1">
    <citation type="submission" date="2023-09" db="EMBL/GenBank/DDBJ databases">
        <title>Nesidiocoris tenuis whole genome shotgun sequence.</title>
        <authorList>
            <person name="Shibata T."/>
            <person name="Shimoda M."/>
            <person name="Kobayashi T."/>
            <person name="Uehara T."/>
        </authorList>
    </citation>
    <scope>NUCLEOTIDE SEQUENCE [LARGE SCALE GENOMIC DNA]</scope>
    <source>
        <strain evidence="4 5">Japan</strain>
    </source>
</reference>
<dbReference type="InterPro" id="IPR000719">
    <property type="entry name" value="Prot_kinase_dom"/>
</dbReference>
<accession>A0ABN7AME1</accession>
<protein>
    <submittedName>
        <fullName evidence="4">STYKc</fullName>
    </submittedName>
</protein>
<dbReference type="SMART" id="SM00220">
    <property type="entry name" value="S_TKc"/>
    <property type="match status" value="1"/>
</dbReference>
<dbReference type="CDD" id="cd14011">
    <property type="entry name" value="PK_SCY1_like"/>
    <property type="match status" value="1"/>
</dbReference>
<dbReference type="SUPFAM" id="SSF56112">
    <property type="entry name" value="Protein kinase-like (PK-like)"/>
    <property type="match status" value="1"/>
</dbReference>